<comment type="subcellular location">
    <subcellularLocation>
        <location evidence="1 6">Endoplasmic reticulum membrane</location>
        <topology evidence="1 6">Multi-pass membrane protein</topology>
    </subcellularLocation>
</comment>
<dbReference type="EMBL" id="CAJOBC010001133">
    <property type="protein sequence ID" value="CAF3657932.1"/>
    <property type="molecule type" value="Genomic_DNA"/>
</dbReference>
<feature type="transmembrane region" description="Helical" evidence="6">
    <location>
        <begin position="210"/>
        <end position="227"/>
    </location>
</feature>
<dbReference type="PROSITE" id="PS50845">
    <property type="entry name" value="RETICULON"/>
    <property type="match status" value="1"/>
</dbReference>
<dbReference type="Proteomes" id="UP000681722">
    <property type="component" value="Unassembled WGS sequence"/>
</dbReference>
<gene>
    <name evidence="9" type="ORF">GPM918_LOCUS7075</name>
    <name evidence="10" type="ORF">SRO942_LOCUS7078</name>
</gene>
<protein>
    <recommendedName>
        <fullName evidence="6">Reticulon-like protein</fullName>
    </recommendedName>
</protein>
<evidence type="ECO:0000313" key="11">
    <source>
        <dbReference type="Proteomes" id="UP000663829"/>
    </source>
</evidence>
<evidence type="ECO:0000313" key="10">
    <source>
        <dbReference type="EMBL" id="CAF3657932.1"/>
    </source>
</evidence>
<evidence type="ECO:0000256" key="2">
    <source>
        <dbReference type="ARBA" id="ARBA00022692"/>
    </source>
</evidence>
<feature type="compositionally biased region" description="Polar residues" evidence="7">
    <location>
        <begin position="108"/>
        <end position="122"/>
    </location>
</feature>
<evidence type="ECO:0000256" key="1">
    <source>
        <dbReference type="ARBA" id="ARBA00004477"/>
    </source>
</evidence>
<organism evidence="9 11">
    <name type="scientific">Didymodactylos carnosus</name>
    <dbReference type="NCBI Taxonomy" id="1234261"/>
    <lineage>
        <taxon>Eukaryota</taxon>
        <taxon>Metazoa</taxon>
        <taxon>Spiralia</taxon>
        <taxon>Gnathifera</taxon>
        <taxon>Rotifera</taxon>
        <taxon>Eurotatoria</taxon>
        <taxon>Bdelloidea</taxon>
        <taxon>Philodinida</taxon>
        <taxon>Philodinidae</taxon>
        <taxon>Didymodactylos</taxon>
    </lineage>
</organism>
<keyword evidence="5 6" id="KW-0472">Membrane</keyword>
<accession>A0A813X4P5</accession>
<dbReference type="Pfam" id="PF02453">
    <property type="entry name" value="Reticulon"/>
    <property type="match status" value="1"/>
</dbReference>
<evidence type="ECO:0000256" key="3">
    <source>
        <dbReference type="ARBA" id="ARBA00022824"/>
    </source>
</evidence>
<dbReference type="EMBL" id="CAJNOQ010001132">
    <property type="protein sequence ID" value="CAF0870539.1"/>
    <property type="molecule type" value="Genomic_DNA"/>
</dbReference>
<feature type="region of interest" description="Disordered" evidence="7">
    <location>
        <begin position="1"/>
        <end position="55"/>
    </location>
</feature>
<proteinExistence type="predicted"/>
<keyword evidence="3 6" id="KW-0256">Endoplasmic reticulum</keyword>
<keyword evidence="11" id="KW-1185">Reference proteome</keyword>
<dbReference type="AlphaFoldDB" id="A0A813X4P5"/>
<keyword evidence="4 6" id="KW-1133">Transmembrane helix</keyword>
<dbReference type="InterPro" id="IPR003388">
    <property type="entry name" value="Reticulon"/>
</dbReference>
<name>A0A813X4P5_9BILA</name>
<reference evidence="9" key="1">
    <citation type="submission" date="2021-02" db="EMBL/GenBank/DDBJ databases">
        <authorList>
            <person name="Nowell W R."/>
        </authorList>
    </citation>
    <scope>NUCLEOTIDE SEQUENCE</scope>
</reference>
<evidence type="ECO:0000313" key="9">
    <source>
        <dbReference type="EMBL" id="CAF0870539.1"/>
    </source>
</evidence>
<feature type="compositionally biased region" description="Polar residues" evidence="7">
    <location>
        <begin position="8"/>
        <end position="45"/>
    </location>
</feature>
<dbReference type="Proteomes" id="UP000663829">
    <property type="component" value="Unassembled WGS sequence"/>
</dbReference>
<feature type="domain" description="Reticulon" evidence="8">
    <location>
        <begin position="175"/>
        <end position="293"/>
    </location>
</feature>
<evidence type="ECO:0000256" key="4">
    <source>
        <dbReference type="ARBA" id="ARBA00022989"/>
    </source>
</evidence>
<dbReference type="GO" id="GO:0005789">
    <property type="term" value="C:endoplasmic reticulum membrane"/>
    <property type="evidence" value="ECO:0007669"/>
    <property type="project" value="UniProtKB-SubCell"/>
</dbReference>
<keyword evidence="2 6" id="KW-0812">Transmembrane</keyword>
<feature type="transmembrane region" description="Helical" evidence="6">
    <location>
        <begin position="185"/>
        <end position="204"/>
    </location>
</feature>
<comment type="caution">
    <text evidence="9">The sequence shown here is derived from an EMBL/GenBank/DDBJ whole genome shotgun (WGS) entry which is preliminary data.</text>
</comment>
<sequence length="324" mass="36648">MDNRYTEADSTTSEWNSPPSTYNSNTESNLNTAIDNNLQHSSNSLNREDGYDNLTKDSYTTREYKIEEHPHTSSYSSEYQKHENNITTSNSDNHPSSTTQKRFESRNHLPTSSNIANGNSSVTPMELKKTEQFGKQHAEDIITKAKRVLRHQFERTQQSVQQVHKKAVSMVPPEGKDLVYWKRPIHTGVVFGILLASIITFMFLSSLAAISFWLLALLITIGLHKLYNYVMSTFLGRDTEDLFGSLVPLDVSVSQDTARAISDFVHKNGTKTLKMARHLFLWENLTDSVIVPIDRTAKNILDKINQLLTNITSKLPSSAKAKKP</sequence>
<evidence type="ECO:0000256" key="6">
    <source>
        <dbReference type="RuleBase" id="RU363132"/>
    </source>
</evidence>
<evidence type="ECO:0000256" key="7">
    <source>
        <dbReference type="SAM" id="MobiDB-lite"/>
    </source>
</evidence>
<dbReference type="OrthoDB" id="567788at2759"/>
<evidence type="ECO:0000259" key="8">
    <source>
        <dbReference type="PROSITE" id="PS50845"/>
    </source>
</evidence>
<evidence type="ECO:0000256" key="5">
    <source>
        <dbReference type="ARBA" id="ARBA00023136"/>
    </source>
</evidence>
<feature type="region of interest" description="Disordered" evidence="7">
    <location>
        <begin position="67"/>
        <end position="122"/>
    </location>
</feature>
<feature type="compositionally biased region" description="Polar residues" evidence="7">
    <location>
        <begin position="85"/>
        <end position="100"/>
    </location>
</feature>
<dbReference type="Gene3D" id="1.20.5.2480">
    <property type="match status" value="1"/>
</dbReference>